<proteinExistence type="predicted"/>
<dbReference type="PANTHER" id="PTHR47040">
    <property type="entry name" value="OSJNBA0068L06.9 PROTEIN"/>
    <property type="match status" value="1"/>
</dbReference>
<feature type="non-terminal residue" evidence="1">
    <location>
        <position position="79"/>
    </location>
</feature>
<organism evidence="1 2">
    <name type="scientific">Genlisea aurea</name>
    <dbReference type="NCBI Taxonomy" id="192259"/>
    <lineage>
        <taxon>Eukaryota</taxon>
        <taxon>Viridiplantae</taxon>
        <taxon>Streptophyta</taxon>
        <taxon>Embryophyta</taxon>
        <taxon>Tracheophyta</taxon>
        <taxon>Spermatophyta</taxon>
        <taxon>Magnoliopsida</taxon>
        <taxon>eudicotyledons</taxon>
        <taxon>Gunneridae</taxon>
        <taxon>Pentapetalae</taxon>
        <taxon>asterids</taxon>
        <taxon>lamiids</taxon>
        <taxon>Lamiales</taxon>
        <taxon>Lentibulariaceae</taxon>
        <taxon>Genlisea</taxon>
    </lineage>
</organism>
<dbReference type="InterPro" id="IPR053307">
    <property type="entry name" value="Mitochondrial_IM_protease"/>
</dbReference>
<protein>
    <submittedName>
        <fullName evidence="1">Uncharacterized protein</fullName>
    </submittedName>
</protein>
<evidence type="ECO:0000313" key="1">
    <source>
        <dbReference type="EMBL" id="EPS68856.1"/>
    </source>
</evidence>
<gene>
    <name evidence="1" type="ORF">M569_05916</name>
</gene>
<evidence type="ECO:0000313" key="2">
    <source>
        <dbReference type="Proteomes" id="UP000015453"/>
    </source>
</evidence>
<dbReference type="Proteomes" id="UP000015453">
    <property type="component" value="Unassembled WGS sequence"/>
</dbReference>
<dbReference type="OrthoDB" id="308440at2759"/>
<reference evidence="1 2" key="1">
    <citation type="journal article" date="2013" name="BMC Genomics">
        <title>The miniature genome of a carnivorous plant Genlisea aurea contains a low number of genes and short non-coding sequences.</title>
        <authorList>
            <person name="Leushkin E.V."/>
            <person name="Sutormin R.A."/>
            <person name="Nabieva E.R."/>
            <person name="Penin A.A."/>
            <person name="Kondrashov A.S."/>
            <person name="Logacheva M.D."/>
        </authorList>
    </citation>
    <scope>NUCLEOTIDE SEQUENCE [LARGE SCALE GENOMIC DNA]</scope>
</reference>
<dbReference type="EMBL" id="AUSU01002401">
    <property type="protein sequence ID" value="EPS68856.1"/>
    <property type="molecule type" value="Genomic_DNA"/>
</dbReference>
<keyword evidence="2" id="KW-1185">Reference proteome</keyword>
<name>S8CVC5_9LAMI</name>
<accession>S8CVC5</accession>
<sequence length="79" mass="8980">MVGVTTWARYLACKFQYSISAFLKGLPDNEVIDIIYRNILQGKLTFLHCNKGEDKAPMTRDLFGTLLVRKLPSPDPSYV</sequence>
<dbReference type="AlphaFoldDB" id="S8CVC5"/>
<comment type="caution">
    <text evidence="1">The sequence shown here is derived from an EMBL/GenBank/DDBJ whole genome shotgun (WGS) entry which is preliminary data.</text>
</comment>
<dbReference type="PANTHER" id="PTHR47040:SF1">
    <property type="entry name" value="MITOCHONDRIAL ATP-INDEPENDENT INNER MEMBRANE PROTEASE SUBUNIT 2"/>
    <property type="match status" value="1"/>
</dbReference>